<dbReference type="AlphaFoldDB" id="A0AAJ1QSD2"/>
<dbReference type="EMBL" id="JAUCFI010000003">
    <property type="protein sequence ID" value="MDM5286553.1"/>
    <property type="molecule type" value="Genomic_DNA"/>
</dbReference>
<dbReference type="RefSeq" id="WP_230161047.1">
    <property type="nucleotide sequence ID" value="NZ_JAUCFI010000003.1"/>
</dbReference>
<protein>
    <submittedName>
        <fullName evidence="1">Uncharacterized protein</fullName>
    </submittedName>
</protein>
<reference evidence="1" key="1">
    <citation type="submission" date="2023-06" db="EMBL/GenBank/DDBJ databases">
        <title>Comparative genomics of Bacillaceae isolates and their secondary metabolite potential.</title>
        <authorList>
            <person name="Song L."/>
            <person name="Nielsen L.J."/>
            <person name="Mohite O."/>
            <person name="Xu X."/>
            <person name="Weber T."/>
            <person name="Kovacs A.T."/>
        </authorList>
    </citation>
    <scope>NUCLEOTIDE SEQUENCE</scope>
    <source>
        <strain evidence="1">G1S1</strain>
    </source>
</reference>
<gene>
    <name evidence="1" type="ORF">QUF85_25050</name>
</gene>
<proteinExistence type="predicted"/>
<name>A0AAJ1QSD2_9BACI</name>
<dbReference type="Proteomes" id="UP001238973">
    <property type="component" value="Unassembled WGS sequence"/>
</dbReference>
<evidence type="ECO:0000313" key="2">
    <source>
        <dbReference type="Proteomes" id="UP001238973"/>
    </source>
</evidence>
<evidence type="ECO:0000313" key="1">
    <source>
        <dbReference type="EMBL" id="MDM5286553.1"/>
    </source>
</evidence>
<sequence>MKPNYTDLGYSDKMGPKLRMLVEKQLCDDLKIYGIMANKFKFDWSESCIEGDDAIYLDGVVENFSGINIFNEKDKHIAEGWMEFIYEPTYNFFISYWGFLTYFDSGKEIEIKDKVGIPLHIFSQIPENVRYRYKTELLK</sequence>
<organism evidence="1 2">
    <name type="scientific">Peribacillus frigoritolerans</name>
    <dbReference type="NCBI Taxonomy" id="450367"/>
    <lineage>
        <taxon>Bacteria</taxon>
        <taxon>Bacillati</taxon>
        <taxon>Bacillota</taxon>
        <taxon>Bacilli</taxon>
        <taxon>Bacillales</taxon>
        <taxon>Bacillaceae</taxon>
        <taxon>Peribacillus</taxon>
    </lineage>
</organism>
<comment type="caution">
    <text evidence="1">The sequence shown here is derived from an EMBL/GenBank/DDBJ whole genome shotgun (WGS) entry which is preliminary data.</text>
</comment>
<accession>A0AAJ1QSD2</accession>